<dbReference type="EMBL" id="NPIA01000004">
    <property type="protein sequence ID" value="OZM57040.1"/>
    <property type="molecule type" value="Genomic_DNA"/>
</dbReference>
<accession>A0A263BTK2</accession>
<gene>
    <name evidence="1" type="ORF">CIB95_09745</name>
</gene>
<proteinExistence type="predicted"/>
<dbReference type="Proteomes" id="UP000217083">
    <property type="component" value="Unassembled WGS sequence"/>
</dbReference>
<dbReference type="Gene3D" id="3.90.1150.30">
    <property type="match status" value="1"/>
</dbReference>
<evidence type="ECO:0008006" key="3">
    <source>
        <dbReference type="Google" id="ProtNLM"/>
    </source>
</evidence>
<keyword evidence="2" id="KW-1185">Reference proteome</keyword>
<dbReference type="AlphaFoldDB" id="A0A263BTK2"/>
<sequence length="126" mass="14477">MYDVLSSKQGSELVAKVREICINFREVTEGIDKFGHTSFRIKDKPFIIFGEYEGNITMSIKTLMETQELLIQSGKFKKSPYIGRHGWSTVLDVSAIDWEEMKDLILEGYLRCAPKSIVKDYQKTST</sequence>
<dbReference type="InterPro" id="IPR058532">
    <property type="entry name" value="YjbR/MT2646/Rv2570-like"/>
</dbReference>
<comment type="caution">
    <text evidence="1">The sequence shown here is derived from an EMBL/GenBank/DDBJ whole genome shotgun (WGS) entry which is preliminary data.</text>
</comment>
<reference evidence="2" key="1">
    <citation type="submission" date="2017-08" db="EMBL/GenBank/DDBJ databases">
        <authorList>
            <person name="Huang Z."/>
        </authorList>
    </citation>
    <scope>NUCLEOTIDE SEQUENCE [LARGE SCALE GENOMIC DNA]</scope>
    <source>
        <strain evidence="2">SA5d-4</strain>
    </source>
</reference>
<dbReference type="SUPFAM" id="SSF142906">
    <property type="entry name" value="YjbR-like"/>
    <property type="match status" value="1"/>
</dbReference>
<evidence type="ECO:0000313" key="1">
    <source>
        <dbReference type="EMBL" id="OZM57040.1"/>
    </source>
</evidence>
<organism evidence="1 2">
    <name type="scientific">Lottiidibacillus patelloidae</name>
    <dbReference type="NCBI Taxonomy" id="2670334"/>
    <lineage>
        <taxon>Bacteria</taxon>
        <taxon>Bacillati</taxon>
        <taxon>Bacillota</taxon>
        <taxon>Bacilli</taxon>
        <taxon>Bacillales</taxon>
        <taxon>Bacillaceae</taxon>
        <taxon>Lottiidibacillus</taxon>
    </lineage>
</organism>
<evidence type="ECO:0000313" key="2">
    <source>
        <dbReference type="Proteomes" id="UP000217083"/>
    </source>
</evidence>
<dbReference type="Pfam" id="PF04237">
    <property type="entry name" value="YjbR"/>
    <property type="match status" value="1"/>
</dbReference>
<name>A0A263BTK2_9BACI</name>
<protein>
    <recommendedName>
        <fullName evidence="3">Phosphoribosylglycinamide formyltransferase</fullName>
    </recommendedName>
</protein>
<dbReference type="RefSeq" id="WP_094924649.1">
    <property type="nucleotide sequence ID" value="NZ_NPIA01000004.1"/>
</dbReference>
<reference evidence="1 2" key="2">
    <citation type="submission" date="2017-09" db="EMBL/GenBank/DDBJ databases">
        <title>Bacillus patelloidae sp. nov., isolated from the intestinal tract of a marine limpet.</title>
        <authorList>
            <person name="Liu R."/>
            <person name="Dong C."/>
            <person name="Shao Z."/>
        </authorList>
    </citation>
    <scope>NUCLEOTIDE SEQUENCE [LARGE SCALE GENOMIC DNA]</scope>
    <source>
        <strain evidence="1 2">SA5d-4</strain>
    </source>
</reference>
<dbReference type="InterPro" id="IPR038056">
    <property type="entry name" value="YjbR-like_sf"/>
</dbReference>